<feature type="domain" description="Guanylate kinase-like" evidence="3">
    <location>
        <begin position="949"/>
        <end position="1095"/>
    </location>
</feature>
<dbReference type="SUPFAM" id="SSF52540">
    <property type="entry name" value="P-loop containing nucleoside triphosphate hydrolases"/>
    <property type="match status" value="1"/>
</dbReference>
<dbReference type="InterPro" id="IPR027417">
    <property type="entry name" value="P-loop_NTPase"/>
</dbReference>
<dbReference type="InterPro" id="IPR001478">
    <property type="entry name" value="PDZ"/>
</dbReference>
<dbReference type="PROSITE" id="PS50052">
    <property type="entry name" value="GUANYLATE_KINASE_2"/>
    <property type="match status" value="1"/>
</dbReference>
<dbReference type="AlphaFoldDB" id="A0A8S1HV60"/>
<dbReference type="Gene3D" id="2.30.30.40">
    <property type="entry name" value="SH3 Domains"/>
    <property type="match status" value="1"/>
</dbReference>
<dbReference type="InterPro" id="IPR036034">
    <property type="entry name" value="PDZ_sf"/>
</dbReference>
<dbReference type="SUPFAM" id="SSF50156">
    <property type="entry name" value="PDZ domain-like"/>
    <property type="match status" value="4"/>
</dbReference>
<dbReference type="InterPro" id="IPR008144">
    <property type="entry name" value="Guanylate_kin-like_dom"/>
</dbReference>
<proteinExistence type="predicted"/>
<dbReference type="Proteomes" id="UP000835052">
    <property type="component" value="Unassembled WGS sequence"/>
</dbReference>
<dbReference type="Gene3D" id="3.40.50.300">
    <property type="entry name" value="P-loop containing nucleotide triphosphate hydrolases"/>
    <property type="match status" value="1"/>
</dbReference>
<reference evidence="5" key="1">
    <citation type="submission" date="2020-10" db="EMBL/GenBank/DDBJ databases">
        <authorList>
            <person name="Kikuchi T."/>
        </authorList>
    </citation>
    <scope>NUCLEOTIDE SEQUENCE</scope>
    <source>
        <strain evidence="5">NKZ352</strain>
    </source>
</reference>
<evidence type="ECO:0000259" key="3">
    <source>
        <dbReference type="PROSITE" id="PS50052"/>
    </source>
</evidence>
<dbReference type="OrthoDB" id="10067129at2759"/>
<feature type="compositionally biased region" description="Polar residues" evidence="2">
    <location>
        <begin position="489"/>
        <end position="500"/>
    </location>
</feature>
<evidence type="ECO:0000313" key="6">
    <source>
        <dbReference type="Proteomes" id="UP000835052"/>
    </source>
</evidence>
<feature type="compositionally biased region" description="Low complexity" evidence="2">
    <location>
        <begin position="522"/>
        <end position="538"/>
    </location>
</feature>
<dbReference type="PANTHER" id="PTHR46360:SF1">
    <property type="entry name" value="DISKS LARGE HOMOLOG 5"/>
    <property type="match status" value="1"/>
</dbReference>
<keyword evidence="6" id="KW-1185">Reference proteome</keyword>
<comment type="caution">
    <text evidence="5">The sequence shown here is derived from an EMBL/GenBank/DDBJ whole genome shotgun (WGS) entry which is preliminary data.</text>
</comment>
<organism evidence="5 6">
    <name type="scientific">Caenorhabditis auriculariae</name>
    <dbReference type="NCBI Taxonomy" id="2777116"/>
    <lineage>
        <taxon>Eukaryota</taxon>
        <taxon>Metazoa</taxon>
        <taxon>Ecdysozoa</taxon>
        <taxon>Nematoda</taxon>
        <taxon>Chromadorea</taxon>
        <taxon>Rhabditida</taxon>
        <taxon>Rhabditina</taxon>
        <taxon>Rhabditomorpha</taxon>
        <taxon>Rhabditoidea</taxon>
        <taxon>Rhabditidae</taxon>
        <taxon>Peloderinae</taxon>
        <taxon>Caenorhabditis</taxon>
    </lineage>
</organism>
<dbReference type="InterPro" id="IPR041489">
    <property type="entry name" value="PDZ_6"/>
</dbReference>
<evidence type="ECO:0000313" key="5">
    <source>
        <dbReference type="EMBL" id="CAD6199708.1"/>
    </source>
</evidence>
<gene>
    <name evidence="5" type="ORF">CAUJ_LOCUS15608</name>
</gene>
<dbReference type="InterPro" id="IPR053004">
    <property type="entry name" value="MAGUK_Signaling_Regulators"/>
</dbReference>
<dbReference type="PROSITE" id="PS50106">
    <property type="entry name" value="PDZ"/>
    <property type="match status" value="2"/>
</dbReference>
<name>A0A8S1HV60_9PELO</name>
<feature type="domain" description="PDZ" evidence="4">
    <location>
        <begin position="337"/>
        <end position="400"/>
    </location>
</feature>
<evidence type="ECO:0000256" key="2">
    <source>
        <dbReference type="SAM" id="MobiDB-lite"/>
    </source>
</evidence>
<feature type="coiled-coil region" evidence="1">
    <location>
        <begin position="12"/>
        <end position="225"/>
    </location>
</feature>
<dbReference type="GO" id="GO:0035331">
    <property type="term" value="P:negative regulation of hippo signaling"/>
    <property type="evidence" value="ECO:0007669"/>
    <property type="project" value="TreeGrafter"/>
</dbReference>
<feature type="domain" description="PDZ" evidence="4">
    <location>
        <begin position="235"/>
        <end position="307"/>
    </location>
</feature>
<dbReference type="CDD" id="cd00136">
    <property type="entry name" value="PDZ_canonical"/>
    <property type="match status" value="2"/>
</dbReference>
<dbReference type="EMBL" id="CAJGYM010000196">
    <property type="protein sequence ID" value="CAD6199708.1"/>
    <property type="molecule type" value="Genomic_DNA"/>
</dbReference>
<dbReference type="Pfam" id="PF17820">
    <property type="entry name" value="PDZ_6"/>
    <property type="match status" value="1"/>
</dbReference>
<dbReference type="PANTHER" id="PTHR46360">
    <property type="entry name" value="DISKS LARGE HOMOLOG 5"/>
    <property type="match status" value="1"/>
</dbReference>
<dbReference type="Gene3D" id="2.30.42.10">
    <property type="match status" value="4"/>
</dbReference>
<evidence type="ECO:0008006" key="7">
    <source>
        <dbReference type="Google" id="ProtNLM"/>
    </source>
</evidence>
<protein>
    <recommendedName>
        <fullName evidence="7">PDZ domain-containing protein</fullName>
    </recommendedName>
</protein>
<sequence>MEEDVRAAPRGSAELEAEVVRLERQLQSERDERRKLIRSAQEEMELEVGESEQKWIARVRKAHEEKEEMGRRVEELEEQVDTLSRQLNRSDAYKMEVEEAHDRLRMQLDSLQHDYEETMQERSIVLEENTRLNEEKEKMQREVERVSSQFQQIVQHNELETEIERLAKKLEHTRRLLQVNMEETVSANARRDEAIENALKLQEECSRLTEERDDAFRKCRQAHRESIVDVWNTHSVQLSLPYPKPNLGVILAGGRTENGLTLHGPIYVKQVLPGSPFENMLRKMDHLMMVNDISVTEMDEKSVMGMLANCHHLHLVIRRRSNCNRVHDIELPLNYDVGLELANGVFINAVEANGAAKRAGLAPGQRVVHVMQTPVYDAKHAEQLIKNAREPLVIGVLQSTKRTENLNKDKQKATIFSKLFGRQPDKERNVVAKANIERNGDSSFLRQGSLRIPHSQTSPLVRYGSLRAPQAEHAKIVESLENPAKRALNRTSAHSETSSVWPPPLEEEDQLVPLPYSKPAYPIYSGPSSPPSRIIRQSSEQRAVTSPRQGSPWSRTFSPNGEPRPYSYQFGSLDGRPMSSSPLPTGYHPRITGYSPSPQPPPYSSAKGIRNNNYQAHVDDACQVLEGSLSSFLSSSNSLRHPSTSFSHYYTNNSICSASAENPRRICLSKEGSEFSLALENSNAGGVVIQSVQGKINGPVKRGDRLLDVGGINMRCADKDSASKVFNHFRASQDEVTLLVSGAATPRWMQVPRSAVRLCGGNAIGILSESSVGELLEGDLILEIDDYNVRRATLEDANEALHESTSESVHLLIQDGGDRLNRLRLGADGDSFFVRVNVDRGIENKDELELKAGEVVFVDKTLFMGQRGRWRAWKVDREGRQRENGVIPSADSLQNALRTNKRNRNSFPFTRNVYERVEKVNSSLRRPVILYGALTAPFMQALLDDSTKFVQIVPECRALTDSEVERLLSNGEIVDAKKRERLYDVVSTSSIHQAIEQSLHGILEASPATIQRLQNLRIFPIVVKIRFKNVKQIKEIKEELFAEKTSSKQAKELMEKAQKVELELESTGVVVTVSSYHNPRLLVKHVVSQTKQLIEDEQKRTVWVACQ</sequence>
<keyword evidence="1" id="KW-0175">Coiled coil</keyword>
<evidence type="ECO:0000259" key="4">
    <source>
        <dbReference type="PROSITE" id="PS50106"/>
    </source>
</evidence>
<accession>A0A8S1HV60</accession>
<dbReference type="SMART" id="SM00228">
    <property type="entry name" value="PDZ"/>
    <property type="match status" value="4"/>
</dbReference>
<dbReference type="Pfam" id="PF00595">
    <property type="entry name" value="PDZ"/>
    <property type="match status" value="1"/>
</dbReference>
<dbReference type="GO" id="GO:0005886">
    <property type="term" value="C:plasma membrane"/>
    <property type="evidence" value="ECO:0007669"/>
    <property type="project" value="TreeGrafter"/>
</dbReference>
<evidence type="ECO:0000256" key="1">
    <source>
        <dbReference type="SAM" id="Coils"/>
    </source>
</evidence>
<feature type="compositionally biased region" description="Polar residues" evidence="2">
    <location>
        <begin position="540"/>
        <end position="559"/>
    </location>
</feature>
<feature type="region of interest" description="Disordered" evidence="2">
    <location>
        <begin position="522"/>
        <end position="565"/>
    </location>
</feature>
<feature type="region of interest" description="Disordered" evidence="2">
    <location>
        <begin position="487"/>
        <end position="506"/>
    </location>
</feature>